<feature type="region of interest" description="Disordered" evidence="1">
    <location>
        <begin position="1"/>
        <end position="22"/>
    </location>
</feature>
<reference evidence="2" key="1">
    <citation type="submission" date="2019-08" db="EMBL/GenBank/DDBJ databases">
        <authorList>
            <person name="Kucharzyk K."/>
            <person name="Murdoch R.W."/>
            <person name="Higgins S."/>
            <person name="Loffler F."/>
        </authorList>
    </citation>
    <scope>NUCLEOTIDE SEQUENCE</scope>
</reference>
<comment type="caution">
    <text evidence="2">The sequence shown here is derived from an EMBL/GenBank/DDBJ whole genome shotgun (WGS) entry which is preliminary data.</text>
</comment>
<evidence type="ECO:0000313" key="2">
    <source>
        <dbReference type="EMBL" id="MPM15366.1"/>
    </source>
</evidence>
<organism evidence="2">
    <name type="scientific">bioreactor metagenome</name>
    <dbReference type="NCBI Taxonomy" id="1076179"/>
    <lineage>
        <taxon>unclassified sequences</taxon>
        <taxon>metagenomes</taxon>
        <taxon>ecological metagenomes</taxon>
    </lineage>
</organism>
<proteinExistence type="predicted"/>
<evidence type="ECO:0000256" key="1">
    <source>
        <dbReference type="SAM" id="MobiDB-lite"/>
    </source>
</evidence>
<feature type="region of interest" description="Disordered" evidence="1">
    <location>
        <begin position="43"/>
        <end position="87"/>
    </location>
</feature>
<accession>A0A644XGJ8</accession>
<protein>
    <submittedName>
        <fullName evidence="2">Uncharacterized protein</fullName>
    </submittedName>
</protein>
<feature type="compositionally biased region" description="Basic and acidic residues" evidence="1">
    <location>
        <begin position="51"/>
        <end position="76"/>
    </location>
</feature>
<gene>
    <name evidence="2" type="ORF">SDC9_61735</name>
</gene>
<dbReference type="EMBL" id="VSSQ01002432">
    <property type="protein sequence ID" value="MPM15366.1"/>
    <property type="molecule type" value="Genomic_DNA"/>
</dbReference>
<sequence length="87" mass="9168">MGFARHAVRDGTDTAGGCGGQLGTCPAGCGGESGRGRCPCGRDIGGLGRFEGVHDAQRTLKERDREEQPQEHERPEGVLQAQADFSL</sequence>
<name>A0A644XGJ8_9ZZZZ</name>
<dbReference type="AlphaFoldDB" id="A0A644XGJ8"/>